<feature type="domain" description="ChsH2 rubredoxin-like zinc ribbon" evidence="2">
    <location>
        <begin position="16"/>
        <end position="50"/>
    </location>
</feature>
<dbReference type="AlphaFoldDB" id="A0A918CTR3"/>
<dbReference type="Gene3D" id="6.10.30.10">
    <property type="match status" value="1"/>
</dbReference>
<dbReference type="InterPro" id="IPR022002">
    <property type="entry name" value="ChsH2_Znr"/>
</dbReference>
<dbReference type="InterPro" id="IPR052513">
    <property type="entry name" value="Thioester_dehydratase-like"/>
</dbReference>
<evidence type="ECO:0000313" key="4">
    <source>
        <dbReference type="Proteomes" id="UP000653411"/>
    </source>
</evidence>
<proteinExistence type="predicted"/>
<gene>
    <name evidence="3" type="ORF">GCM10011578_055190</name>
</gene>
<dbReference type="Proteomes" id="UP000653411">
    <property type="component" value="Unassembled WGS sequence"/>
</dbReference>
<dbReference type="PANTHER" id="PTHR34075">
    <property type="entry name" value="BLR3430 PROTEIN"/>
    <property type="match status" value="1"/>
</dbReference>
<reference evidence="3" key="1">
    <citation type="journal article" date="2014" name="Int. J. Syst. Evol. Microbiol.">
        <title>Complete genome sequence of Corynebacterium casei LMG S-19264T (=DSM 44701T), isolated from a smear-ripened cheese.</title>
        <authorList>
            <consortium name="US DOE Joint Genome Institute (JGI-PGF)"/>
            <person name="Walter F."/>
            <person name="Albersmeier A."/>
            <person name="Kalinowski J."/>
            <person name="Ruckert C."/>
        </authorList>
    </citation>
    <scope>NUCLEOTIDE SEQUENCE</scope>
    <source>
        <strain evidence="3">CGMCC 4.7110</strain>
    </source>
</reference>
<dbReference type="InterPro" id="IPR002878">
    <property type="entry name" value="ChsH2_C"/>
</dbReference>
<dbReference type="RefSeq" id="WP_189265522.1">
    <property type="nucleotide sequence ID" value="NZ_BMML01000013.1"/>
</dbReference>
<sequence length="129" mass="13676">MTLPVVHRDVATELFFDATARGELLIRRCADCGAHAAPQSDACPDCRSTEATWVPAAGTATVVSWTVAHSRAGAAETASALLELTEGPWLYAPLHGLRDGERPWAGMPVTVAFERPDGGETLPVFHPAV</sequence>
<dbReference type="Pfam" id="PF01796">
    <property type="entry name" value="OB_ChsH2_C"/>
    <property type="match status" value="1"/>
</dbReference>
<dbReference type="EMBL" id="BMML01000013">
    <property type="protein sequence ID" value="GGN23101.1"/>
    <property type="molecule type" value="Genomic_DNA"/>
</dbReference>
<accession>A0A918CTR3</accession>
<comment type="caution">
    <text evidence="3">The sequence shown here is derived from an EMBL/GenBank/DDBJ whole genome shotgun (WGS) entry which is preliminary data.</text>
</comment>
<feature type="domain" description="ChsH2 C-terminal OB-fold" evidence="1">
    <location>
        <begin position="53"/>
        <end position="114"/>
    </location>
</feature>
<evidence type="ECO:0008006" key="5">
    <source>
        <dbReference type="Google" id="ProtNLM"/>
    </source>
</evidence>
<keyword evidence="4" id="KW-1185">Reference proteome</keyword>
<evidence type="ECO:0000313" key="3">
    <source>
        <dbReference type="EMBL" id="GGN23101.1"/>
    </source>
</evidence>
<evidence type="ECO:0000259" key="2">
    <source>
        <dbReference type="Pfam" id="PF12172"/>
    </source>
</evidence>
<name>A0A918CTR3_9ACTN</name>
<reference evidence="3" key="2">
    <citation type="submission" date="2020-09" db="EMBL/GenBank/DDBJ databases">
        <authorList>
            <person name="Sun Q."/>
            <person name="Zhou Y."/>
        </authorList>
    </citation>
    <scope>NUCLEOTIDE SEQUENCE</scope>
    <source>
        <strain evidence="3">CGMCC 4.7110</strain>
    </source>
</reference>
<dbReference type="SUPFAM" id="SSF50249">
    <property type="entry name" value="Nucleic acid-binding proteins"/>
    <property type="match status" value="1"/>
</dbReference>
<protein>
    <recommendedName>
        <fullName evidence="5">DUF35 domain-containing protein</fullName>
    </recommendedName>
</protein>
<dbReference type="InterPro" id="IPR012340">
    <property type="entry name" value="NA-bd_OB-fold"/>
</dbReference>
<dbReference type="PANTHER" id="PTHR34075:SF5">
    <property type="entry name" value="BLR3430 PROTEIN"/>
    <property type="match status" value="1"/>
</dbReference>
<organism evidence="3 4">
    <name type="scientific">Streptomyces fuscichromogenes</name>
    <dbReference type="NCBI Taxonomy" id="1324013"/>
    <lineage>
        <taxon>Bacteria</taxon>
        <taxon>Bacillati</taxon>
        <taxon>Actinomycetota</taxon>
        <taxon>Actinomycetes</taxon>
        <taxon>Kitasatosporales</taxon>
        <taxon>Streptomycetaceae</taxon>
        <taxon>Streptomyces</taxon>
    </lineage>
</organism>
<dbReference type="Pfam" id="PF12172">
    <property type="entry name" value="zf-ChsH2"/>
    <property type="match status" value="1"/>
</dbReference>
<evidence type="ECO:0000259" key="1">
    <source>
        <dbReference type="Pfam" id="PF01796"/>
    </source>
</evidence>